<feature type="compositionally biased region" description="Polar residues" evidence="1">
    <location>
        <begin position="1"/>
        <end position="12"/>
    </location>
</feature>
<evidence type="ECO:0000256" key="1">
    <source>
        <dbReference type="SAM" id="MobiDB-lite"/>
    </source>
</evidence>
<dbReference type="AlphaFoldDB" id="A0A316UZT8"/>
<keyword evidence="3" id="KW-1185">Reference proteome</keyword>
<dbReference type="OrthoDB" id="2555959at2759"/>
<sequence>MRPSTSSLSNAPWNPARASGSKTPAQKATRASKPEQGQASVAERAVQQGQNVRGGNKKTLWQSWMSLPPRTRMTCGFALAAFSVLGIVASDKLEEAIPVKKSPAHPIPSTSAAA</sequence>
<dbReference type="RefSeq" id="XP_025365106.1">
    <property type="nucleotide sequence ID" value="XM_025508969.1"/>
</dbReference>
<proteinExistence type="predicted"/>
<evidence type="ECO:0000313" key="3">
    <source>
        <dbReference type="Proteomes" id="UP000245884"/>
    </source>
</evidence>
<dbReference type="GeneID" id="37030792"/>
<dbReference type="Proteomes" id="UP000245884">
    <property type="component" value="Unassembled WGS sequence"/>
</dbReference>
<feature type="compositionally biased region" description="Polar residues" evidence="1">
    <location>
        <begin position="47"/>
        <end position="58"/>
    </location>
</feature>
<organism evidence="2 3">
    <name type="scientific">Jaminaea rosea</name>
    <dbReference type="NCBI Taxonomy" id="1569628"/>
    <lineage>
        <taxon>Eukaryota</taxon>
        <taxon>Fungi</taxon>
        <taxon>Dikarya</taxon>
        <taxon>Basidiomycota</taxon>
        <taxon>Ustilaginomycotina</taxon>
        <taxon>Exobasidiomycetes</taxon>
        <taxon>Microstromatales</taxon>
        <taxon>Microstromatales incertae sedis</taxon>
        <taxon>Jaminaea</taxon>
    </lineage>
</organism>
<reference evidence="2 3" key="1">
    <citation type="journal article" date="2018" name="Mol. Biol. Evol.">
        <title>Broad Genomic Sampling Reveals a Smut Pathogenic Ancestry of the Fungal Clade Ustilaginomycotina.</title>
        <authorList>
            <person name="Kijpornyongpan T."/>
            <person name="Mondo S.J."/>
            <person name="Barry K."/>
            <person name="Sandor L."/>
            <person name="Lee J."/>
            <person name="Lipzen A."/>
            <person name="Pangilinan J."/>
            <person name="LaButti K."/>
            <person name="Hainaut M."/>
            <person name="Henrissat B."/>
            <person name="Grigoriev I.V."/>
            <person name="Spatafora J.W."/>
            <person name="Aime M.C."/>
        </authorList>
    </citation>
    <scope>NUCLEOTIDE SEQUENCE [LARGE SCALE GENOMIC DNA]</scope>
    <source>
        <strain evidence="2 3">MCA 5214</strain>
    </source>
</reference>
<dbReference type="EMBL" id="KZ819662">
    <property type="protein sequence ID" value="PWN30494.1"/>
    <property type="molecule type" value="Genomic_DNA"/>
</dbReference>
<accession>A0A316UZT8</accession>
<protein>
    <submittedName>
        <fullName evidence="2">Uncharacterized protein</fullName>
    </submittedName>
</protein>
<evidence type="ECO:0000313" key="2">
    <source>
        <dbReference type="EMBL" id="PWN30494.1"/>
    </source>
</evidence>
<name>A0A316UZT8_9BASI</name>
<gene>
    <name evidence="2" type="ORF">BDZ90DRAFT_276956</name>
</gene>
<feature type="region of interest" description="Disordered" evidence="1">
    <location>
        <begin position="1"/>
        <end position="58"/>
    </location>
</feature>